<dbReference type="InterPro" id="IPR021858">
    <property type="entry name" value="Fun_TF"/>
</dbReference>
<dbReference type="GeneID" id="55996151"/>
<proteinExistence type="predicted"/>
<dbReference type="RefSeq" id="XP_035347686.1">
    <property type="nucleotide sequence ID" value="XM_035491793.1"/>
</dbReference>
<dbReference type="Pfam" id="PF11951">
    <property type="entry name" value="Fungal_trans_2"/>
    <property type="match status" value="1"/>
</dbReference>
<name>A0A7H8R581_TALRU</name>
<dbReference type="OrthoDB" id="5376287at2759"/>
<organism evidence="1 2">
    <name type="scientific">Talaromyces rugulosus</name>
    <name type="common">Penicillium rugulosum</name>
    <dbReference type="NCBI Taxonomy" id="121627"/>
    <lineage>
        <taxon>Eukaryota</taxon>
        <taxon>Fungi</taxon>
        <taxon>Dikarya</taxon>
        <taxon>Ascomycota</taxon>
        <taxon>Pezizomycotina</taxon>
        <taxon>Eurotiomycetes</taxon>
        <taxon>Eurotiomycetidae</taxon>
        <taxon>Eurotiales</taxon>
        <taxon>Trichocomaceae</taxon>
        <taxon>Talaromyces</taxon>
        <taxon>Talaromyces sect. Islandici</taxon>
    </lineage>
</organism>
<sequence length="399" mass="45225">MLSHQHHSPWNGIIDVLYEQRDSCARRFPFRLTPLIKLVLSNIAVRYWPLELNLGLNPFVVQWWPLALADSALFHVSLQTASLDEELRAQKGFPISELLMIDSVSLLRRKLEDPSLAFQDETLDSVVTLAAIEHGKRNFENSTAHINAVKQMVNVRGGIGELKRTSPLTARMISWVAMLVTVTPQFEAQDDSGHGTGIAPIPQWQLALAGPDHQQLIFDNIEVDHTINNILLRLRNIFHHERISSLTSTDLHDLICFVLHKLLLLPPLSPENPEQSAVFECFRYAIALYLLTIHGTTYYSHDDLANNMILQLKSHLETLLLTNYIHSSAGIWLLSVGLAATAGTPYRKWFISQACTAATVLGLNTWEEVLVRLQTIFWIPQQDEPVQQKWEVIFNLLSD</sequence>
<evidence type="ECO:0008006" key="3">
    <source>
        <dbReference type="Google" id="ProtNLM"/>
    </source>
</evidence>
<dbReference type="AlphaFoldDB" id="A0A7H8R581"/>
<reference evidence="2" key="1">
    <citation type="submission" date="2020-06" db="EMBL/GenBank/DDBJ databases">
        <title>A chromosome-scale genome assembly of Talaromyces rugulosus W13939.</title>
        <authorList>
            <person name="Wang B."/>
            <person name="Guo L."/>
            <person name="Ye K."/>
            <person name="Wang L."/>
        </authorList>
    </citation>
    <scope>NUCLEOTIDE SEQUENCE [LARGE SCALE GENOMIC DNA]</scope>
    <source>
        <strain evidence="2">W13939</strain>
    </source>
</reference>
<evidence type="ECO:0000313" key="2">
    <source>
        <dbReference type="Proteomes" id="UP000509510"/>
    </source>
</evidence>
<dbReference type="PANTHER" id="PTHR37540:SF5">
    <property type="entry name" value="TRANSCRIPTION FACTOR DOMAIN-CONTAINING PROTEIN"/>
    <property type="match status" value="1"/>
</dbReference>
<keyword evidence="2" id="KW-1185">Reference proteome</keyword>
<gene>
    <name evidence="1" type="ORF">TRUGW13939_08663</name>
</gene>
<dbReference type="Proteomes" id="UP000509510">
    <property type="component" value="Chromosome V"/>
</dbReference>
<protein>
    <recommendedName>
        <fullName evidence="3">Transcription factor domain-containing protein</fullName>
    </recommendedName>
</protein>
<dbReference type="PANTHER" id="PTHR37540">
    <property type="entry name" value="TRANSCRIPTION FACTOR (ACR-2), PUTATIVE-RELATED-RELATED"/>
    <property type="match status" value="1"/>
</dbReference>
<dbReference type="EMBL" id="CP055902">
    <property type="protein sequence ID" value="QKX61512.1"/>
    <property type="molecule type" value="Genomic_DNA"/>
</dbReference>
<dbReference type="KEGG" id="trg:TRUGW13939_08663"/>
<accession>A0A7H8R581</accession>
<evidence type="ECO:0000313" key="1">
    <source>
        <dbReference type="EMBL" id="QKX61512.1"/>
    </source>
</evidence>